<dbReference type="EMBL" id="CP002042">
    <property type="protein sequence ID" value="ADH64212.1"/>
    <property type="molecule type" value="Genomic_DNA"/>
</dbReference>
<dbReference type="HOGENOM" id="CLU_1568883_0_0_0"/>
<dbReference type="InterPro" id="IPR024775">
    <property type="entry name" value="DinB-like"/>
</dbReference>
<evidence type="ECO:0000259" key="1">
    <source>
        <dbReference type="Pfam" id="PF12867"/>
    </source>
</evidence>
<organism evidence="2 3">
    <name type="scientific">Allomeiothermus silvanus (strain ATCC 700542 / DSM 9946 / NBRC 106475 / NCIMB 13440 / VI-R2)</name>
    <name type="common">Thermus silvanus</name>
    <dbReference type="NCBI Taxonomy" id="526227"/>
    <lineage>
        <taxon>Bacteria</taxon>
        <taxon>Thermotogati</taxon>
        <taxon>Deinococcota</taxon>
        <taxon>Deinococci</taxon>
        <taxon>Thermales</taxon>
        <taxon>Thermaceae</taxon>
        <taxon>Allomeiothermus</taxon>
    </lineage>
</organism>
<name>D7BA77_ALLS1</name>
<dbReference type="KEGG" id="msv:Mesil_2354"/>
<keyword evidence="3" id="KW-1185">Reference proteome</keyword>
<accession>D7BA77</accession>
<evidence type="ECO:0000313" key="2">
    <source>
        <dbReference type="EMBL" id="ADH64212.1"/>
    </source>
</evidence>
<evidence type="ECO:0000313" key="3">
    <source>
        <dbReference type="Proteomes" id="UP000001916"/>
    </source>
</evidence>
<dbReference type="Gene3D" id="1.20.120.450">
    <property type="entry name" value="dinb family like domain"/>
    <property type="match status" value="1"/>
</dbReference>
<dbReference type="AlphaFoldDB" id="D7BA77"/>
<dbReference type="SUPFAM" id="SSF109854">
    <property type="entry name" value="DinB/YfiT-like putative metalloenzymes"/>
    <property type="match status" value="1"/>
</dbReference>
<feature type="domain" description="DinB-like" evidence="1">
    <location>
        <begin position="29"/>
        <end position="159"/>
    </location>
</feature>
<dbReference type="Proteomes" id="UP000001916">
    <property type="component" value="Chromosome"/>
</dbReference>
<reference evidence="2 3" key="1">
    <citation type="journal article" date="2010" name="Stand. Genomic Sci.">
        <title>Complete genome sequence of Meiothermus silvanus type strain (VI-R2).</title>
        <authorList>
            <person name="Sikorski J."/>
            <person name="Tindall B.J."/>
            <person name="Lowry S."/>
            <person name="Lucas S."/>
            <person name="Nolan M."/>
            <person name="Copeland A."/>
            <person name="Glavina Del Rio T."/>
            <person name="Tice H."/>
            <person name="Cheng J.F."/>
            <person name="Han C."/>
            <person name="Pitluck S."/>
            <person name="Liolios K."/>
            <person name="Ivanova N."/>
            <person name="Mavromatis K."/>
            <person name="Mikhailova N."/>
            <person name="Pati A."/>
            <person name="Goodwin L."/>
            <person name="Chen A."/>
            <person name="Palaniappan K."/>
            <person name="Land M."/>
            <person name="Hauser L."/>
            <person name="Chang Y.J."/>
            <person name="Jeffries C.D."/>
            <person name="Rohde M."/>
            <person name="Goker M."/>
            <person name="Woyke T."/>
            <person name="Bristow J."/>
            <person name="Eisen J.A."/>
            <person name="Markowitz V."/>
            <person name="Hugenholtz P."/>
            <person name="Kyrpides N.C."/>
            <person name="Klenk H.P."/>
            <person name="Lapidus A."/>
        </authorList>
    </citation>
    <scope>NUCLEOTIDE SEQUENCE [LARGE SCALE GENOMIC DNA]</scope>
    <source>
        <strain evidence="3">ATCC 700542 / DSM 9946 / VI-R2</strain>
    </source>
</reference>
<sequence length="171" mass="19080">MQPPVPPPPWLRGDVAGVLPVVSVWLRNLEEVLEIVDKWAADLGPAGFWWVPGPNTNPVGGLVRHIGIASVRLLYRGRGEEIPEPFQKLPPEQLRLTHEAPEAVLGEFRANMRLVWEGLSALREADLEAPRAWGSNPPVPAMYIFDHIGNHAQHHAGQIITTRKLWDATRI</sequence>
<gene>
    <name evidence="2" type="ordered locus">Mesil_2354</name>
</gene>
<dbReference type="eggNOG" id="COG2318">
    <property type="taxonomic scope" value="Bacteria"/>
</dbReference>
<proteinExistence type="predicted"/>
<protein>
    <recommendedName>
        <fullName evidence="1">DinB-like domain-containing protein</fullName>
    </recommendedName>
</protein>
<dbReference type="RefSeq" id="WP_013158756.1">
    <property type="nucleotide sequence ID" value="NC_014212.1"/>
</dbReference>
<dbReference type="OrthoDB" id="31824at2"/>
<dbReference type="Pfam" id="PF12867">
    <property type="entry name" value="DinB_2"/>
    <property type="match status" value="1"/>
</dbReference>
<dbReference type="InterPro" id="IPR034660">
    <property type="entry name" value="DinB/YfiT-like"/>
</dbReference>